<protein>
    <submittedName>
        <fullName evidence="7">Uncharacterized protein</fullName>
    </submittedName>
</protein>
<feature type="transmembrane region" description="Helical" evidence="6">
    <location>
        <begin position="100"/>
        <end position="121"/>
    </location>
</feature>
<evidence type="ECO:0000256" key="5">
    <source>
        <dbReference type="SAM" id="MobiDB-lite"/>
    </source>
</evidence>
<dbReference type="Pfam" id="PF02535">
    <property type="entry name" value="Zip"/>
    <property type="match status" value="1"/>
</dbReference>
<accession>A0A6B2L788</accession>
<dbReference type="EMBL" id="GIBP01003758">
    <property type="protein sequence ID" value="NDV32727.1"/>
    <property type="molecule type" value="Transcribed_RNA"/>
</dbReference>
<sequence length="350" mass="38477">MGESGRGEEERTGEGGLKVDVEQRGEGSEIKDHEHDGHEHEHEDDEHYKNKGDRSDPEKPVYVVETLLATLSISIFPIFIILLVPLGKTANGKNTLNKKWLKVLLSFAVGGLLGDVFLHLLPHAMSNLEDGHHHDHDHHNHDNHEHHSHFAQTLVGVQVLGGMLLFFLIEKMALLVHSNHGHTHGKEKDKKESEDANDINTERFRIAAILNIIADIVHNFTDGMAIAASFMVSSKVGFGTTLAVLIHEIPHEIGDLAILIQTGMSKIQVVKVQFLTAVGALVGAMFGLLVGQSESSAWIIPFTAGGFIYLATADVIPQLFEKTDFTQSLKEVLSMIIGVSAMLLITFMEP</sequence>
<evidence type="ECO:0000256" key="4">
    <source>
        <dbReference type="ARBA" id="ARBA00023136"/>
    </source>
</evidence>
<dbReference type="InterPro" id="IPR003689">
    <property type="entry name" value="ZIP"/>
</dbReference>
<comment type="subcellular location">
    <subcellularLocation>
        <location evidence="1">Membrane</location>
        <topology evidence="1">Multi-pass membrane protein</topology>
    </subcellularLocation>
</comment>
<keyword evidence="2 6" id="KW-0812">Transmembrane</keyword>
<keyword evidence="3 6" id="KW-1133">Transmembrane helix</keyword>
<organism evidence="7">
    <name type="scientific">Arcella intermedia</name>
    <dbReference type="NCBI Taxonomy" id="1963864"/>
    <lineage>
        <taxon>Eukaryota</taxon>
        <taxon>Amoebozoa</taxon>
        <taxon>Tubulinea</taxon>
        <taxon>Elardia</taxon>
        <taxon>Arcellinida</taxon>
        <taxon>Sphaerothecina</taxon>
        <taxon>Arcellidae</taxon>
        <taxon>Arcella</taxon>
    </lineage>
</organism>
<dbReference type="GO" id="GO:0016020">
    <property type="term" value="C:membrane"/>
    <property type="evidence" value="ECO:0007669"/>
    <property type="project" value="UniProtKB-SubCell"/>
</dbReference>
<dbReference type="PANTHER" id="PTHR16950:SF16">
    <property type="entry name" value="ZINC TRANSPORTER ZIP13"/>
    <property type="match status" value="1"/>
</dbReference>
<evidence type="ECO:0000256" key="2">
    <source>
        <dbReference type="ARBA" id="ARBA00022692"/>
    </source>
</evidence>
<dbReference type="GO" id="GO:0006882">
    <property type="term" value="P:intracellular zinc ion homeostasis"/>
    <property type="evidence" value="ECO:0007669"/>
    <property type="project" value="TreeGrafter"/>
</dbReference>
<name>A0A6B2L788_9EUKA</name>
<dbReference type="GO" id="GO:0005385">
    <property type="term" value="F:zinc ion transmembrane transporter activity"/>
    <property type="evidence" value="ECO:0007669"/>
    <property type="project" value="TreeGrafter"/>
</dbReference>
<evidence type="ECO:0000313" key="7">
    <source>
        <dbReference type="EMBL" id="NDV32727.1"/>
    </source>
</evidence>
<evidence type="ECO:0000256" key="1">
    <source>
        <dbReference type="ARBA" id="ARBA00004141"/>
    </source>
</evidence>
<feature type="transmembrane region" description="Helical" evidence="6">
    <location>
        <begin position="298"/>
        <end position="320"/>
    </location>
</feature>
<feature type="transmembrane region" description="Helical" evidence="6">
    <location>
        <begin position="67"/>
        <end position="88"/>
    </location>
</feature>
<feature type="region of interest" description="Disordered" evidence="5">
    <location>
        <begin position="1"/>
        <end position="57"/>
    </location>
</feature>
<dbReference type="AlphaFoldDB" id="A0A6B2L788"/>
<dbReference type="PANTHER" id="PTHR16950">
    <property type="entry name" value="ZINC TRANSPORTER SLC39A7 HISTIDINE-RICH MEMBRANE PROTEIN KE4"/>
    <property type="match status" value="1"/>
</dbReference>
<keyword evidence="4 6" id="KW-0472">Membrane</keyword>
<feature type="transmembrane region" description="Helical" evidence="6">
    <location>
        <begin position="150"/>
        <end position="169"/>
    </location>
</feature>
<reference evidence="7" key="1">
    <citation type="journal article" date="2020" name="J. Eukaryot. Microbiol.">
        <title>De novo Sequencing, Assembly and Annotation of the Transcriptome for the Free-Living Testate Amoeba Arcella intermedia.</title>
        <authorList>
            <person name="Ribeiro G.M."/>
            <person name="Porfirio-Sousa A.L."/>
            <person name="Maurer-Alcala X.X."/>
            <person name="Katz L.A."/>
            <person name="Lahr D.J.G."/>
        </authorList>
    </citation>
    <scope>NUCLEOTIDE SEQUENCE</scope>
</reference>
<proteinExistence type="predicted"/>
<evidence type="ECO:0000256" key="6">
    <source>
        <dbReference type="SAM" id="Phobius"/>
    </source>
</evidence>
<feature type="transmembrane region" description="Helical" evidence="6">
    <location>
        <begin position="274"/>
        <end position="292"/>
    </location>
</feature>
<feature type="transmembrane region" description="Helical" evidence="6">
    <location>
        <begin position="332"/>
        <end position="348"/>
    </location>
</feature>
<evidence type="ECO:0000256" key="3">
    <source>
        <dbReference type="ARBA" id="ARBA00022989"/>
    </source>
</evidence>